<dbReference type="STRING" id="28743.ENSCVAP00000014216"/>
<reference evidence="16" key="1">
    <citation type="submission" date="2025-08" db="UniProtKB">
        <authorList>
            <consortium name="Ensembl"/>
        </authorList>
    </citation>
    <scope>IDENTIFICATION</scope>
</reference>
<evidence type="ECO:0000256" key="2">
    <source>
        <dbReference type="ARBA" id="ARBA00022473"/>
    </source>
</evidence>
<dbReference type="Pfam" id="PF00046">
    <property type="entry name" value="Homeodomain"/>
    <property type="match status" value="1"/>
</dbReference>
<dbReference type="GO" id="GO:0005634">
    <property type="term" value="C:nucleus"/>
    <property type="evidence" value="ECO:0007669"/>
    <property type="project" value="UniProtKB-SubCell"/>
</dbReference>
<dbReference type="KEGG" id="cvg:107090234"/>
<keyword evidence="9 12" id="KW-0539">Nucleus</keyword>
<feature type="DNA-binding region" description="Homeobox" evidence="12">
    <location>
        <begin position="162"/>
        <end position="221"/>
    </location>
</feature>
<keyword evidence="4" id="KW-0524">Neurogenesis</keyword>
<feature type="compositionally biased region" description="Basic and acidic residues" evidence="14">
    <location>
        <begin position="99"/>
        <end position="119"/>
    </location>
</feature>
<dbReference type="GeneID" id="107090234"/>
<sequence length="287" mass="32565">MAESDTQETRQAAKDSPFSIKNLLNIEDKPVKPTLPLGSSKGVFEGSFFSRLSELSLPRLELPGQRIGLSAQYLERASAWWYPYTLGAHFRTASVPEKTNQREEDIRSPDLQKNNQDKEESADDDLALDESDADESKKETDQEEDWRRKTDELDSDKKPCRKKKTRTVFSRSQVFQLESTFDIKRYLSSSERAGLAASLHLTETQVKIWFQNRRNKWKRQLAAELEAANMSHAAAQRIVRVPILYHESGASDASASPGTNSSGSQSLLAFPHHMYYSHHPSPLLRPV</sequence>
<keyword evidence="3" id="KW-0221">Differentiation</keyword>
<dbReference type="CDD" id="cd00086">
    <property type="entry name" value="homeodomain"/>
    <property type="match status" value="1"/>
</dbReference>
<dbReference type="GO" id="GO:0000977">
    <property type="term" value="F:RNA polymerase II transcription regulatory region sequence-specific DNA binding"/>
    <property type="evidence" value="ECO:0007669"/>
    <property type="project" value="TreeGrafter"/>
</dbReference>
<reference evidence="16" key="2">
    <citation type="submission" date="2025-09" db="UniProtKB">
        <authorList>
            <consortium name="Ensembl"/>
        </authorList>
    </citation>
    <scope>IDENTIFICATION</scope>
</reference>
<dbReference type="InterPro" id="IPR017970">
    <property type="entry name" value="Homeobox_CS"/>
</dbReference>
<dbReference type="OrthoDB" id="6159439at2759"/>
<dbReference type="GeneTree" id="ENSGT00940000158286"/>
<dbReference type="GO" id="GO:0000981">
    <property type="term" value="F:DNA-binding transcription factor activity, RNA polymerase II-specific"/>
    <property type="evidence" value="ECO:0007669"/>
    <property type="project" value="InterPro"/>
</dbReference>
<comment type="function">
    <text evidence="11">Transcription factor involved in specification of neuronal cell types and which is required for inner ear and hypothalamus development. Binds to the 5'-CAAGTG-3' core sequence.</text>
</comment>
<dbReference type="GO" id="GO:0030154">
    <property type="term" value="P:cell differentiation"/>
    <property type="evidence" value="ECO:0007669"/>
    <property type="project" value="UniProtKB-KW"/>
</dbReference>
<dbReference type="SUPFAM" id="SSF46689">
    <property type="entry name" value="Homeodomain-like"/>
    <property type="match status" value="1"/>
</dbReference>
<dbReference type="OMA" id="YSNAVPL"/>
<comment type="subcellular location">
    <subcellularLocation>
        <location evidence="1 12 13">Nucleus</location>
    </subcellularLocation>
</comment>
<evidence type="ECO:0000256" key="9">
    <source>
        <dbReference type="ARBA" id="ARBA00023242"/>
    </source>
</evidence>
<dbReference type="PANTHER" id="PTHR46110">
    <property type="entry name" value="HOMEOBOX PROTEIN HMX"/>
    <property type="match status" value="1"/>
</dbReference>
<accession>A0A3Q2D6H0</accession>
<evidence type="ECO:0000256" key="11">
    <source>
        <dbReference type="ARBA" id="ARBA00053510"/>
    </source>
</evidence>
<dbReference type="RefSeq" id="XP_015238992.1">
    <property type="nucleotide sequence ID" value="XM_015383506.1"/>
</dbReference>
<evidence type="ECO:0000313" key="17">
    <source>
        <dbReference type="Proteomes" id="UP000265020"/>
    </source>
</evidence>
<evidence type="ECO:0000256" key="5">
    <source>
        <dbReference type="ARBA" id="ARBA00023015"/>
    </source>
</evidence>
<evidence type="ECO:0000259" key="15">
    <source>
        <dbReference type="PROSITE" id="PS50071"/>
    </source>
</evidence>
<evidence type="ECO:0000256" key="10">
    <source>
        <dbReference type="ARBA" id="ARBA00038165"/>
    </source>
</evidence>
<evidence type="ECO:0000256" key="12">
    <source>
        <dbReference type="PROSITE-ProRule" id="PRU00108"/>
    </source>
</evidence>
<dbReference type="Gene3D" id="1.10.10.60">
    <property type="entry name" value="Homeodomain-like"/>
    <property type="match status" value="1"/>
</dbReference>
<organism evidence="16 17">
    <name type="scientific">Cyprinodon variegatus</name>
    <name type="common">Sheepshead minnow</name>
    <dbReference type="NCBI Taxonomy" id="28743"/>
    <lineage>
        <taxon>Eukaryota</taxon>
        <taxon>Metazoa</taxon>
        <taxon>Chordata</taxon>
        <taxon>Craniata</taxon>
        <taxon>Vertebrata</taxon>
        <taxon>Euteleostomi</taxon>
        <taxon>Actinopterygii</taxon>
        <taxon>Neopterygii</taxon>
        <taxon>Teleostei</taxon>
        <taxon>Neoteleostei</taxon>
        <taxon>Acanthomorphata</taxon>
        <taxon>Ovalentaria</taxon>
        <taxon>Atherinomorphae</taxon>
        <taxon>Cyprinodontiformes</taxon>
        <taxon>Cyprinodontidae</taxon>
        <taxon>Cyprinodon</taxon>
    </lineage>
</organism>
<evidence type="ECO:0000256" key="1">
    <source>
        <dbReference type="ARBA" id="ARBA00004123"/>
    </source>
</evidence>
<keyword evidence="8" id="KW-0804">Transcription</keyword>
<dbReference type="PROSITE" id="PS50071">
    <property type="entry name" value="HOMEOBOX_2"/>
    <property type="match status" value="1"/>
</dbReference>
<keyword evidence="6 12" id="KW-0238">DNA-binding</keyword>
<evidence type="ECO:0000256" key="3">
    <source>
        <dbReference type="ARBA" id="ARBA00022782"/>
    </source>
</evidence>
<keyword evidence="2" id="KW-0217">Developmental protein</keyword>
<evidence type="ECO:0000256" key="6">
    <source>
        <dbReference type="ARBA" id="ARBA00023125"/>
    </source>
</evidence>
<evidence type="ECO:0000256" key="13">
    <source>
        <dbReference type="RuleBase" id="RU000682"/>
    </source>
</evidence>
<protein>
    <submittedName>
        <fullName evidence="16">H6 family homeobox 3</fullName>
    </submittedName>
</protein>
<dbReference type="SMART" id="SM00389">
    <property type="entry name" value="HOX"/>
    <property type="match status" value="1"/>
</dbReference>
<dbReference type="InterPro" id="IPR020479">
    <property type="entry name" value="HD_metazoa"/>
</dbReference>
<dbReference type="InterPro" id="IPR001356">
    <property type="entry name" value="HD"/>
</dbReference>
<feature type="domain" description="Homeobox" evidence="15">
    <location>
        <begin position="160"/>
        <end position="220"/>
    </location>
</feature>
<dbReference type="PROSITE" id="PS00027">
    <property type="entry name" value="HOMEOBOX_1"/>
    <property type="match status" value="1"/>
</dbReference>
<proteinExistence type="inferred from homology"/>
<evidence type="ECO:0000313" key="16">
    <source>
        <dbReference type="Ensembl" id="ENSCVAP00000014216.1"/>
    </source>
</evidence>
<evidence type="ECO:0000256" key="14">
    <source>
        <dbReference type="SAM" id="MobiDB-lite"/>
    </source>
</evidence>
<dbReference type="AlphaFoldDB" id="A0A3Q2D6H0"/>
<keyword evidence="17" id="KW-1185">Reference proteome</keyword>
<evidence type="ECO:0000256" key="4">
    <source>
        <dbReference type="ARBA" id="ARBA00022902"/>
    </source>
</evidence>
<keyword evidence="7 12" id="KW-0371">Homeobox</keyword>
<dbReference type="Ensembl" id="ENSCVAT00000021988.1">
    <property type="protein sequence ID" value="ENSCVAP00000014216.1"/>
    <property type="gene ID" value="ENSCVAG00000016810.1"/>
</dbReference>
<dbReference type="InterPro" id="IPR051300">
    <property type="entry name" value="HMX_Homeobox_TF"/>
</dbReference>
<dbReference type="GO" id="GO:0007399">
    <property type="term" value="P:nervous system development"/>
    <property type="evidence" value="ECO:0007669"/>
    <property type="project" value="UniProtKB-KW"/>
</dbReference>
<dbReference type="InterPro" id="IPR009057">
    <property type="entry name" value="Homeodomain-like_sf"/>
</dbReference>
<dbReference type="Proteomes" id="UP000265020">
    <property type="component" value="Unassembled WGS sequence"/>
</dbReference>
<keyword evidence="5" id="KW-0805">Transcription regulation</keyword>
<feature type="compositionally biased region" description="Acidic residues" evidence="14">
    <location>
        <begin position="120"/>
        <end position="133"/>
    </location>
</feature>
<dbReference type="PANTHER" id="PTHR46110:SF2">
    <property type="entry name" value="HOMEOBOX PROTEIN HMX3"/>
    <property type="match status" value="1"/>
</dbReference>
<evidence type="ECO:0000256" key="7">
    <source>
        <dbReference type="ARBA" id="ARBA00023155"/>
    </source>
</evidence>
<feature type="region of interest" description="Disordered" evidence="14">
    <location>
        <begin position="95"/>
        <end position="163"/>
    </location>
</feature>
<name>A0A3Q2D6H0_CYPVA</name>
<evidence type="ECO:0000256" key="8">
    <source>
        <dbReference type="ARBA" id="ARBA00023163"/>
    </source>
</evidence>
<dbReference type="PRINTS" id="PR00024">
    <property type="entry name" value="HOMEOBOX"/>
</dbReference>
<feature type="compositionally biased region" description="Basic and acidic residues" evidence="14">
    <location>
        <begin position="134"/>
        <end position="158"/>
    </location>
</feature>
<dbReference type="FunFam" id="1.10.10.60:FF:000053">
    <property type="entry name" value="H6 family homeobox 2"/>
    <property type="match status" value="1"/>
</dbReference>
<comment type="similarity">
    <text evidence="10">Belongs to the HMX homeobox family.</text>
</comment>